<feature type="domain" description="Glycosyltransferase subfamily 4-like N-terminal" evidence="2">
    <location>
        <begin position="14"/>
        <end position="179"/>
    </location>
</feature>
<dbReference type="SUPFAM" id="SSF53756">
    <property type="entry name" value="UDP-Glycosyltransferase/glycogen phosphorylase"/>
    <property type="match status" value="1"/>
</dbReference>
<dbReference type="AlphaFoldDB" id="A0A5R9GFC9"/>
<dbReference type="Proteomes" id="UP000309676">
    <property type="component" value="Unassembled WGS sequence"/>
</dbReference>
<dbReference type="PANTHER" id="PTHR45947">
    <property type="entry name" value="SULFOQUINOVOSYL TRANSFERASE SQD2"/>
    <property type="match status" value="1"/>
</dbReference>
<keyword evidence="3" id="KW-0808">Transferase</keyword>
<organism evidence="3 4">
    <name type="scientific">Paenibacillus antri</name>
    <dbReference type="NCBI Taxonomy" id="2582848"/>
    <lineage>
        <taxon>Bacteria</taxon>
        <taxon>Bacillati</taxon>
        <taxon>Bacillota</taxon>
        <taxon>Bacilli</taxon>
        <taxon>Bacillales</taxon>
        <taxon>Paenibacillaceae</taxon>
        <taxon>Paenibacillus</taxon>
    </lineage>
</organism>
<evidence type="ECO:0000259" key="1">
    <source>
        <dbReference type="Pfam" id="PF00534"/>
    </source>
</evidence>
<dbReference type="InterPro" id="IPR028098">
    <property type="entry name" value="Glyco_trans_4-like_N"/>
</dbReference>
<feature type="domain" description="Glycosyl transferase family 1" evidence="1">
    <location>
        <begin position="187"/>
        <end position="351"/>
    </location>
</feature>
<reference evidence="3 4" key="1">
    <citation type="submission" date="2019-05" db="EMBL/GenBank/DDBJ databases">
        <authorList>
            <person name="Narsing Rao M.P."/>
            <person name="Li W.J."/>
        </authorList>
    </citation>
    <scope>NUCLEOTIDE SEQUENCE [LARGE SCALE GENOMIC DNA]</scope>
    <source>
        <strain evidence="3 4">SYSU_K30003</strain>
    </source>
</reference>
<evidence type="ECO:0000259" key="2">
    <source>
        <dbReference type="Pfam" id="PF13439"/>
    </source>
</evidence>
<keyword evidence="4" id="KW-1185">Reference proteome</keyword>
<proteinExistence type="predicted"/>
<dbReference type="InterPro" id="IPR050194">
    <property type="entry name" value="Glycosyltransferase_grp1"/>
</dbReference>
<evidence type="ECO:0000313" key="4">
    <source>
        <dbReference type="Proteomes" id="UP000309676"/>
    </source>
</evidence>
<dbReference type="GO" id="GO:0016758">
    <property type="term" value="F:hexosyltransferase activity"/>
    <property type="evidence" value="ECO:0007669"/>
    <property type="project" value="TreeGrafter"/>
</dbReference>
<sequence length="384" mass="42498">MRVALFTDTYVPEVNGVAKTLGRWAAYLESQGVACKVFAPTAEERFAADRSSAERLFSVPFLLYPECKFALPNPIQMKKALRDFDPTIVHVATPFNIGFYGSHYAKKRGIPLVGSYHTHFDQYLSYYKLQWMEPVLMKYMSWFYADCLKVYVPSRSAKDHLTPYGFPEMEIWGRGIAADQFGPGVDRDAALRSFGIDPSSFVALYVGRLAAEKSVDILFEAYRSLPEDERAGIELVVAGDGPLYRELAESIVPGERIKLLGFVEGRRLAELYAASDVFLFPSATETFGNVVLEAMASGTPVVGARAGGVADNVRHGDTGWLCPPRDAAAFAAALSTLRRDAALRERLGAKGLAYAREQSWDLIFQGLLISYRGVVRSSREALLV</sequence>
<dbReference type="InterPro" id="IPR001296">
    <property type="entry name" value="Glyco_trans_1"/>
</dbReference>
<protein>
    <submittedName>
        <fullName evidence="3">Glycosyltransferase family 1 protein</fullName>
    </submittedName>
</protein>
<accession>A0A5R9GFC9</accession>
<dbReference type="RefSeq" id="WP_138195005.1">
    <property type="nucleotide sequence ID" value="NZ_VCIW01000009.1"/>
</dbReference>
<dbReference type="Pfam" id="PF13439">
    <property type="entry name" value="Glyco_transf_4"/>
    <property type="match status" value="1"/>
</dbReference>
<dbReference type="EMBL" id="VCIW01000009">
    <property type="protein sequence ID" value="TLS51393.1"/>
    <property type="molecule type" value="Genomic_DNA"/>
</dbReference>
<comment type="caution">
    <text evidence="3">The sequence shown here is derived from an EMBL/GenBank/DDBJ whole genome shotgun (WGS) entry which is preliminary data.</text>
</comment>
<dbReference type="Pfam" id="PF00534">
    <property type="entry name" value="Glycos_transf_1"/>
    <property type="match status" value="1"/>
</dbReference>
<gene>
    <name evidence="3" type="ORF">FE782_14880</name>
</gene>
<dbReference type="OrthoDB" id="9802525at2"/>
<evidence type="ECO:0000313" key="3">
    <source>
        <dbReference type="EMBL" id="TLS51393.1"/>
    </source>
</evidence>
<dbReference type="PANTHER" id="PTHR45947:SF3">
    <property type="entry name" value="SULFOQUINOVOSYL TRANSFERASE SQD2"/>
    <property type="match status" value="1"/>
</dbReference>
<name>A0A5R9GFC9_9BACL</name>
<dbReference type="CDD" id="cd03814">
    <property type="entry name" value="GT4-like"/>
    <property type="match status" value="1"/>
</dbReference>
<dbReference type="Gene3D" id="3.40.50.2000">
    <property type="entry name" value="Glycogen Phosphorylase B"/>
    <property type="match status" value="2"/>
</dbReference>